<evidence type="ECO:0000256" key="3">
    <source>
        <dbReference type="ARBA" id="ARBA00022475"/>
    </source>
</evidence>
<evidence type="ECO:0000256" key="2">
    <source>
        <dbReference type="ARBA" id="ARBA00022448"/>
    </source>
</evidence>
<proteinExistence type="inferred from homology"/>
<keyword evidence="4 7" id="KW-0812">Transmembrane</keyword>
<dbReference type="RefSeq" id="WP_143371962.1">
    <property type="nucleotide sequence ID" value="NZ_VJVZ01000002.1"/>
</dbReference>
<feature type="transmembrane region" description="Helical" evidence="7">
    <location>
        <begin position="200"/>
        <end position="222"/>
    </location>
</feature>
<feature type="transmembrane region" description="Helical" evidence="7">
    <location>
        <begin position="167"/>
        <end position="193"/>
    </location>
</feature>
<dbReference type="AlphaFoldDB" id="A0A552V7M0"/>
<dbReference type="OrthoDB" id="9783218at2"/>
<dbReference type="InterPro" id="IPR050366">
    <property type="entry name" value="BP-dependent_transpt_permease"/>
</dbReference>
<feature type="transmembrane region" description="Helical" evidence="7">
    <location>
        <begin position="278"/>
        <end position="300"/>
    </location>
</feature>
<protein>
    <submittedName>
        <fullName evidence="9">ABC transporter permease</fullName>
    </submittedName>
</protein>
<dbReference type="Pfam" id="PF00528">
    <property type="entry name" value="BPD_transp_1"/>
    <property type="match status" value="1"/>
</dbReference>
<keyword evidence="10" id="KW-1185">Reference proteome</keyword>
<keyword evidence="2 7" id="KW-0813">Transport</keyword>
<comment type="caution">
    <text evidence="9">The sequence shown here is derived from an EMBL/GenBank/DDBJ whole genome shotgun (WGS) entry which is preliminary data.</text>
</comment>
<feature type="transmembrane region" description="Helical" evidence="7">
    <location>
        <begin position="20"/>
        <end position="43"/>
    </location>
</feature>
<evidence type="ECO:0000256" key="1">
    <source>
        <dbReference type="ARBA" id="ARBA00004651"/>
    </source>
</evidence>
<feature type="transmembrane region" description="Helical" evidence="7">
    <location>
        <begin position="335"/>
        <end position="358"/>
    </location>
</feature>
<accession>A0A552V7M0</accession>
<evidence type="ECO:0000256" key="5">
    <source>
        <dbReference type="ARBA" id="ARBA00022989"/>
    </source>
</evidence>
<dbReference type="Proteomes" id="UP000320643">
    <property type="component" value="Unassembled WGS sequence"/>
</dbReference>
<reference evidence="9 10" key="1">
    <citation type="submission" date="2019-07" db="EMBL/GenBank/DDBJ databases">
        <title>Flavobacterium sp. nov., isolated from glacier ice.</title>
        <authorList>
            <person name="Liu Q."/>
            <person name="Xin Y.-H."/>
        </authorList>
    </citation>
    <scope>NUCLEOTIDE SEQUENCE [LARGE SCALE GENOMIC DNA]</scope>
    <source>
        <strain evidence="9 10">ZT4R6</strain>
    </source>
</reference>
<evidence type="ECO:0000259" key="8">
    <source>
        <dbReference type="PROSITE" id="PS50928"/>
    </source>
</evidence>
<keyword evidence="5 7" id="KW-1133">Transmembrane helix</keyword>
<dbReference type="PANTHER" id="PTHR43386">
    <property type="entry name" value="OLIGOPEPTIDE TRANSPORT SYSTEM PERMEASE PROTEIN APPC"/>
    <property type="match status" value="1"/>
</dbReference>
<evidence type="ECO:0000256" key="4">
    <source>
        <dbReference type="ARBA" id="ARBA00022692"/>
    </source>
</evidence>
<dbReference type="GO" id="GO:0055085">
    <property type="term" value="P:transmembrane transport"/>
    <property type="evidence" value="ECO:0007669"/>
    <property type="project" value="InterPro"/>
</dbReference>
<dbReference type="Gene3D" id="1.10.3720.10">
    <property type="entry name" value="MetI-like"/>
    <property type="match status" value="1"/>
</dbReference>
<dbReference type="CDD" id="cd06261">
    <property type="entry name" value="TM_PBP2"/>
    <property type="match status" value="1"/>
</dbReference>
<keyword evidence="3" id="KW-1003">Cell membrane</keyword>
<dbReference type="PROSITE" id="PS50928">
    <property type="entry name" value="ABC_TM1"/>
    <property type="match status" value="1"/>
</dbReference>
<dbReference type="InterPro" id="IPR000515">
    <property type="entry name" value="MetI-like"/>
</dbReference>
<organism evidence="9 10">
    <name type="scientific">Flavobacterium zepuense</name>
    <dbReference type="NCBI Taxonomy" id="2593302"/>
    <lineage>
        <taxon>Bacteria</taxon>
        <taxon>Pseudomonadati</taxon>
        <taxon>Bacteroidota</taxon>
        <taxon>Flavobacteriia</taxon>
        <taxon>Flavobacteriales</taxon>
        <taxon>Flavobacteriaceae</taxon>
        <taxon>Flavobacterium</taxon>
    </lineage>
</organism>
<evidence type="ECO:0000256" key="7">
    <source>
        <dbReference type="RuleBase" id="RU363032"/>
    </source>
</evidence>
<gene>
    <name evidence="9" type="ORF">FMM05_03505</name>
</gene>
<feature type="domain" description="ABC transmembrane type-1" evidence="8">
    <location>
        <begin position="165"/>
        <end position="355"/>
    </location>
</feature>
<evidence type="ECO:0000313" key="9">
    <source>
        <dbReference type="EMBL" id="TRW26459.1"/>
    </source>
</evidence>
<name>A0A552V7M0_9FLAO</name>
<dbReference type="Pfam" id="PF12911">
    <property type="entry name" value="OppC_N"/>
    <property type="match status" value="1"/>
</dbReference>
<comment type="similarity">
    <text evidence="7">Belongs to the binding-protein-dependent transport system permease family.</text>
</comment>
<feature type="transmembrane region" description="Helical" evidence="7">
    <location>
        <begin position="228"/>
        <end position="247"/>
    </location>
</feature>
<dbReference type="SUPFAM" id="SSF161098">
    <property type="entry name" value="MetI-like"/>
    <property type="match status" value="1"/>
</dbReference>
<dbReference type="EMBL" id="VJVZ01000002">
    <property type="protein sequence ID" value="TRW26459.1"/>
    <property type="molecule type" value="Genomic_DNA"/>
</dbReference>
<evidence type="ECO:0000313" key="10">
    <source>
        <dbReference type="Proteomes" id="UP000320643"/>
    </source>
</evidence>
<keyword evidence="6 7" id="KW-0472">Membrane</keyword>
<dbReference type="InterPro" id="IPR025966">
    <property type="entry name" value="OppC_N"/>
</dbReference>
<sequence>MAQTGRSLTGLALQKFRKNFWGVLSLGLIVVLALIAIFAYVLAPEKSENANWGDLAIHSKSPGFTVTMLHFPQPEGAEFKFSHYFTGNPNPDVKIPILKYDIKGDSLTYYEYTDEPSLAVSKTVALSEFKAAPATIEKEYIKQQEFILGTDSQGRDLLSRLIVGSRVSIAIGFVAVFISLVVGIFFGAIAGYYGGRIDAFVMWLVNIIWSIPTLLLVIAITLALGKGFWQVFVAVGLTMWVEVARVVRGQVMSIKQMQFVTAARALGYSNRRIIFNHILPNSMAPVIVISAANFASAILVESGLSFLGLGAQPPVPSWGGMIKDHYNYIILGKPYLALAPGVAMLLLVLAFMMVGNALRDALDVKSE</sequence>
<comment type="subcellular location">
    <subcellularLocation>
        <location evidence="1 7">Cell membrane</location>
        <topology evidence="1 7">Multi-pass membrane protein</topology>
    </subcellularLocation>
</comment>
<dbReference type="PANTHER" id="PTHR43386:SF1">
    <property type="entry name" value="D,D-DIPEPTIDE TRANSPORT SYSTEM PERMEASE PROTEIN DDPC-RELATED"/>
    <property type="match status" value="1"/>
</dbReference>
<dbReference type="GO" id="GO:0005886">
    <property type="term" value="C:plasma membrane"/>
    <property type="evidence" value="ECO:0007669"/>
    <property type="project" value="UniProtKB-SubCell"/>
</dbReference>
<evidence type="ECO:0000256" key="6">
    <source>
        <dbReference type="ARBA" id="ARBA00023136"/>
    </source>
</evidence>
<dbReference type="InterPro" id="IPR035906">
    <property type="entry name" value="MetI-like_sf"/>
</dbReference>